<dbReference type="Proteomes" id="UP001249394">
    <property type="component" value="Chromosome"/>
</dbReference>
<name>A0ABY9U5Y1_STRVL</name>
<accession>A0ABY9U5Y1</accession>
<dbReference type="SUPFAM" id="SSF52540">
    <property type="entry name" value="P-loop containing nucleoside triphosphate hydrolases"/>
    <property type="match status" value="1"/>
</dbReference>
<reference evidence="1 2" key="1">
    <citation type="submission" date="2023-09" db="EMBL/GenBank/DDBJ databases">
        <title>The genome sequence of Streptomyces anthocyanicus.</title>
        <authorList>
            <person name="Mo P."/>
        </authorList>
    </citation>
    <scope>NUCLEOTIDE SEQUENCE [LARGE SCALE GENOMIC DNA]</scope>
    <source>
        <strain evidence="1 2">JCM 4387</strain>
    </source>
</reference>
<protein>
    <recommendedName>
        <fullName evidence="3">AAA+ ATPase domain-containing protein</fullName>
    </recommendedName>
</protein>
<gene>
    <name evidence="1" type="ORF">RI060_13030</name>
</gene>
<organism evidence="1 2">
    <name type="scientific">Streptomyces violaceus</name>
    <name type="common">Streptomyces venezuelae</name>
    <dbReference type="NCBI Taxonomy" id="1936"/>
    <lineage>
        <taxon>Bacteria</taxon>
        <taxon>Bacillati</taxon>
        <taxon>Actinomycetota</taxon>
        <taxon>Actinomycetes</taxon>
        <taxon>Kitasatosporales</taxon>
        <taxon>Streptomycetaceae</taxon>
        <taxon>Streptomyces</taxon>
    </lineage>
</organism>
<evidence type="ECO:0008006" key="3">
    <source>
        <dbReference type="Google" id="ProtNLM"/>
    </source>
</evidence>
<sequence length="984" mass="109643">MDYDLTRLGSREFEHLTQALAMQVLGPGVQTFGDGPDGGREAEFHGPVAYPVPAPNGPWVGHGVLHAKFLQRPRDTARDTGWFLSQVRSELRQWANLKSKRRREGALPDYLLFSTNVVLSADPEVGGIDLFERTARELIEELKLPVKDVKVWHFDQICRYLDLYPTIRQTYAALTTAGDVLFRLREFLDGTAAELGELLANHSAKELASDQWVKLGQAGEADNQRLPLAELAIDPFASYVTSEGDHESVALVKHVLRHGDSVLRPSRRGANQAPHIAIIGGPGQGKSTVSQIICQAYRVALLKDTKGRLDAETTDIVTTFEDEMGRIGLAVPAARRWPVRINLSEYADAVSGGELVSVLRYLASAISRRTPDVTPNQLRAWLRSWPWLVVFDGLDEVASAQARDTVMDRVNDFLLDAASVDADLLVVATSRPQGYREEFSPHRYLHMRLEALAVEEAVSYAAQLTQLRHRGDPDTAERVLLRLEEAAEEDLTARLMGTPLQVTIMAILLERRERVPQERYRLFLDYYQTIYNREASKSGAVARLIDEHRAAINHLHERVGLFLQARSERMGDSDAALPRAEVSLIIQSHLREEGFSDDDVRSLSTQIVDAAMRRLILLVPRKEESVGFDVRSLQEFMAARAIVTEDLNETSEFLLAIARSVHWRNTWLLAAGVIFNERPAARDRLLNLLDDIQYVDEISFFIKPGALLAVELIADDVAAKAPRFLRRLTQQALELLEEPLDEFETDDLSDALWKAGGADTPCRQAIERAVVKNVAAGGHGAANTLATLGVAWEGKTGPLAYQVRKIVEQAGERTDDLASQLGAKWLWPSYLVPLVNEGKIGVAVRDLSEVLRPYLESVEEAEFHSVFQPLLADVRVGFTEVMPDREVALNARHTGGSQTPAAFYLRRPGVTEKLIAGADRIPIELWMVRYQIRQVVQRYIERDPVDLSPFRASNHFQDLYAVMGGRGAGLDVAGANLGHLDADE</sequence>
<evidence type="ECO:0000313" key="2">
    <source>
        <dbReference type="Proteomes" id="UP001249394"/>
    </source>
</evidence>
<dbReference type="Gene3D" id="3.40.50.300">
    <property type="entry name" value="P-loop containing nucleotide triphosphate hydrolases"/>
    <property type="match status" value="1"/>
</dbReference>
<dbReference type="EMBL" id="CP134213">
    <property type="protein sequence ID" value="WND18205.1"/>
    <property type="molecule type" value="Genomic_DNA"/>
</dbReference>
<proteinExistence type="predicted"/>
<keyword evidence="2" id="KW-1185">Reference proteome</keyword>
<evidence type="ECO:0000313" key="1">
    <source>
        <dbReference type="EMBL" id="WND18205.1"/>
    </source>
</evidence>
<dbReference type="InterPro" id="IPR027417">
    <property type="entry name" value="P-loop_NTPase"/>
</dbReference>